<keyword evidence="5" id="KW-0067">ATP-binding</keyword>
<keyword evidence="2" id="KW-0808">Transferase</keyword>
<dbReference type="GeneID" id="36319964"/>
<sequence>MLFSSQQNELLAKGRYSEIYRYLDTDSLELFIIKKHPLMCFGFKKEWNIRELEAFSKIYEDPNFLHPNIIKFYGYEEDQEDGYFKLEYINGYDLNRIINESKSNKAEKHVNEDTILFYILEIIKGLEFLHSKGIYHCDLKPENIVISKNVVKIVDFGSCIISKKKVINVKSEEFLGTAGYLPPQIADYSYKGDIDLEHVDLFGLGATIYFCYTKRKPFIGDSLSETLHNVKKMYFDLDYIQNENIKDIVKKIFYQEKGYNLQKVTEALVEHKKML</sequence>
<dbReference type="GO" id="GO:0005829">
    <property type="term" value="C:cytosol"/>
    <property type="evidence" value="ECO:0007669"/>
    <property type="project" value="TreeGrafter"/>
</dbReference>
<dbReference type="AlphaFoldDB" id="A0A0F9WGN4"/>
<dbReference type="Pfam" id="PF00069">
    <property type="entry name" value="Pkinase"/>
    <property type="match status" value="1"/>
</dbReference>
<dbReference type="InterPro" id="IPR000719">
    <property type="entry name" value="Prot_kinase_dom"/>
</dbReference>
<name>A0A0F9WGN4_9MICR</name>
<evidence type="ECO:0000313" key="7">
    <source>
        <dbReference type="EMBL" id="KKO76456.1"/>
    </source>
</evidence>
<accession>A0A0F9WGN4</accession>
<dbReference type="OrthoDB" id="2186239at2759"/>
<dbReference type="GO" id="GO:0000045">
    <property type="term" value="P:autophagosome assembly"/>
    <property type="evidence" value="ECO:0007669"/>
    <property type="project" value="TreeGrafter"/>
</dbReference>
<dbReference type="PROSITE" id="PS00108">
    <property type="entry name" value="PROTEIN_KINASE_ST"/>
    <property type="match status" value="1"/>
</dbReference>
<feature type="domain" description="Protein kinase" evidence="6">
    <location>
        <begin position="5"/>
        <end position="274"/>
    </location>
</feature>
<dbReference type="SMART" id="SM00220">
    <property type="entry name" value="S_TKc"/>
    <property type="match status" value="1"/>
</dbReference>
<dbReference type="GO" id="GO:0005524">
    <property type="term" value="F:ATP binding"/>
    <property type="evidence" value="ECO:0007669"/>
    <property type="project" value="UniProtKB-KW"/>
</dbReference>
<dbReference type="InterPro" id="IPR011009">
    <property type="entry name" value="Kinase-like_dom_sf"/>
</dbReference>
<dbReference type="GO" id="GO:0004674">
    <property type="term" value="F:protein serine/threonine kinase activity"/>
    <property type="evidence" value="ECO:0007669"/>
    <property type="project" value="UniProtKB-EC"/>
</dbReference>
<dbReference type="InterPro" id="IPR008271">
    <property type="entry name" value="Ser/Thr_kinase_AS"/>
</dbReference>
<keyword evidence="8" id="KW-1185">Reference proteome</keyword>
<dbReference type="Proteomes" id="UP000034350">
    <property type="component" value="Unassembled WGS sequence"/>
</dbReference>
<dbReference type="VEuPathDB" id="MicrosporidiaDB:NCER_101749"/>
<evidence type="ECO:0000256" key="2">
    <source>
        <dbReference type="ARBA" id="ARBA00022679"/>
    </source>
</evidence>
<evidence type="ECO:0000256" key="1">
    <source>
        <dbReference type="ARBA" id="ARBA00012513"/>
    </source>
</evidence>
<evidence type="ECO:0000256" key="3">
    <source>
        <dbReference type="ARBA" id="ARBA00022741"/>
    </source>
</evidence>
<dbReference type="PANTHER" id="PTHR24348">
    <property type="entry name" value="SERINE/THREONINE-PROTEIN KINASE UNC-51-RELATED"/>
    <property type="match status" value="1"/>
</dbReference>
<organism evidence="7 8">
    <name type="scientific">Vairimorpha ceranae</name>
    <dbReference type="NCBI Taxonomy" id="40302"/>
    <lineage>
        <taxon>Eukaryota</taxon>
        <taxon>Fungi</taxon>
        <taxon>Fungi incertae sedis</taxon>
        <taxon>Microsporidia</taxon>
        <taxon>Nosematidae</taxon>
        <taxon>Vairimorpha</taxon>
    </lineage>
</organism>
<keyword evidence="3" id="KW-0547">Nucleotide-binding</keyword>
<evidence type="ECO:0000256" key="5">
    <source>
        <dbReference type="ARBA" id="ARBA00022840"/>
    </source>
</evidence>
<reference evidence="7 8" key="1">
    <citation type="journal article" date="2015" name="Environ. Microbiol.">
        <title>Genome analyses suggest the presence of polyploidy and recent human-driven expansions in eight global populations of the honeybee pathogen Nosema ceranae.</title>
        <authorList>
            <person name="Pelin A."/>
            <person name="Selman M."/>
            <person name="Aris-Brosou S."/>
            <person name="Farinelli L."/>
            <person name="Corradi N."/>
        </authorList>
    </citation>
    <scope>NUCLEOTIDE SEQUENCE [LARGE SCALE GENOMIC DNA]</scope>
    <source>
        <strain evidence="7 8">PA08 1199</strain>
    </source>
</reference>
<dbReference type="VEuPathDB" id="MicrosporidiaDB:AAJ76_3000121139"/>
<comment type="caution">
    <text evidence="7">The sequence shown here is derived from an EMBL/GenBank/DDBJ whole genome shotgun (WGS) entry which is preliminary data.</text>
</comment>
<dbReference type="PROSITE" id="PS50011">
    <property type="entry name" value="PROTEIN_KINASE_DOM"/>
    <property type="match status" value="1"/>
</dbReference>
<dbReference type="CDD" id="cd00180">
    <property type="entry name" value="PKc"/>
    <property type="match status" value="1"/>
</dbReference>
<dbReference type="GO" id="GO:0010506">
    <property type="term" value="P:regulation of autophagy"/>
    <property type="evidence" value="ECO:0007669"/>
    <property type="project" value="InterPro"/>
</dbReference>
<dbReference type="SUPFAM" id="SSF56112">
    <property type="entry name" value="Protein kinase-like (PK-like)"/>
    <property type="match status" value="1"/>
</dbReference>
<dbReference type="RefSeq" id="XP_024332198.1">
    <property type="nucleotide sequence ID" value="XM_024475033.1"/>
</dbReference>
<dbReference type="PANTHER" id="PTHR24348:SF22">
    <property type="entry name" value="NON-SPECIFIC SERINE_THREONINE PROTEIN KINASE"/>
    <property type="match status" value="1"/>
</dbReference>
<evidence type="ECO:0000256" key="4">
    <source>
        <dbReference type="ARBA" id="ARBA00022777"/>
    </source>
</evidence>
<dbReference type="EMBL" id="JPQZ01000003">
    <property type="protein sequence ID" value="KKO76456.1"/>
    <property type="molecule type" value="Genomic_DNA"/>
</dbReference>
<dbReference type="EC" id="2.7.11.1" evidence="1"/>
<protein>
    <recommendedName>
        <fullName evidence="1">non-specific serine/threonine protein kinase</fullName>
        <ecNumber evidence="1">2.7.11.1</ecNumber>
    </recommendedName>
</protein>
<dbReference type="OMA" id="FFIMEYF"/>
<proteinExistence type="predicted"/>
<evidence type="ECO:0000313" key="8">
    <source>
        <dbReference type="Proteomes" id="UP000034350"/>
    </source>
</evidence>
<dbReference type="Gene3D" id="1.10.510.10">
    <property type="entry name" value="Transferase(Phosphotransferase) domain 1"/>
    <property type="match status" value="1"/>
</dbReference>
<evidence type="ECO:0000259" key="6">
    <source>
        <dbReference type="PROSITE" id="PS50011"/>
    </source>
</evidence>
<dbReference type="GO" id="GO:0016020">
    <property type="term" value="C:membrane"/>
    <property type="evidence" value="ECO:0007669"/>
    <property type="project" value="TreeGrafter"/>
</dbReference>
<dbReference type="GO" id="GO:0005776">
    <property type="term" value="C:autophagosome"/>
    <property type="evidence" value="ECO:0007669"/>
    <property type="project" value="TreeGrafter"/>
</dbReference>
<dbReference type="GO" id="GO:0000407">
    <property type="term" value="C:phagophore assembly site"/>
    <property type="evidence" value="ECO:0007669"/>
    <property type="project" value="TreeGrafter"/>
</dbReference>
<dbReference type="InterPro" id="IPR045269">
    <property type="entry name" value="Atg1-like"/>
</dbReference>
<gene>
    <name evidence="7" type="ORF">AAJ76_3000121139</name>
</gene>
<keyword evidence="4 7" id="KW-0418">Kinase</keyword>